<dbReference type="PANTHER" id="PTHR40688:SF2">
    <property type="entry name" value="RIBBON-HELIX-HELIX PROTEIN COPG DOMAIN-CONTAINING PROTEIN"/>
    <property type="match status" value="1"/>
</dbReference>
<evidence type="ECO:0000313" key="3">
    <source>
        <dbReference type="Proteomes" id="UP000248857"/>
    </source>
</evidence>
<dbReference type="InterPro" id="IPR010985">
    <property type="entry name" value="Ribbon_hlx_hlx"/>
</dbReference>
<accession>A0A2W1K7P7</accession>
<sequence>MTETATITVRLNASLKQQLEALAQSTQRSKSWLAAKAIAAYLEQEAWQIQQIEVAVEQANQPDTEWVDHSDVSAWLETWGTDEEKSAPCP</sequence>
<evidence type="ECO:0000259" key="1">
    <source>
        <dbReference type="Pfam" id="PF01402"/>
    </source>
</evidence>
<dbReference type="PANTHER" id="PTHR40688">
    <property type="match status" value="1"/>
</dbReference>
<dbReference type="CDD" id="cd22233">
    <property type="entry name" value="RHH_CopAso-like"/>
    <property type="match status" value="1"/>
</dbReference>
<dbReference type="InterPro" id="IPR013321">
    <property type="entry name" value="Arc_rbn_hlx_hlx"/>
</dbReference>
<reference evidence="2 3" key="1">
    <citation type="journal article" date="2018" name="Sci. Rep.">
        <title>A novel species of the marine cyanobacterium Acaryochloris with a unique pigment content and lifestyle.</title>
        <authorList>
            <person name="Partensky F."/>
            <person name="Six C."/>
            <person name="Ratin M."/>
            <person name="Garczarek L."/>
            <person name="Vaulot D."/>
            <person name="Probert I."/>
            <person name="Calteau A."/>
            <person name="Gourvil P."/>
            <person name="Marie D."/>
            <person name="Grebert T."/>
            <person name="Bouchier C."/>
            <person name="Le Panse S."/>
            <person name="Gachenot M."/>
            <person name="Rodriguez F."/>
            <person name="Garrido J.L."/>
        </authorList>
    </citation>
    <scope>NUCLEOTIDE SEQUENCE [LARGE SCALE GENOMIC DNA]</scope>
    <source>
        <strain evidence="2 3">RCC1774</strain>
    </source>
</reference>
<protein>
    <recommendedName>
        <fullName evidence="1">Ribbon-helix-helix protein CopG domain-containing protein</fullName>
    </recommendedName>
</protein>
<gene>
    <name evidence="2" type="ORF">C1752_00134</name>
</gene>
<name>A0A2W1K7P7_9CYAN</name>
<dbReference type="RefSeq" id="WP_110984124.1">
    <property type="nucleotide sequence ID" value="NZ_CAWNWM010000001.1"/>
</dbReference>
<dbReference type="GO" id="GO:0006355">
    <property type="term" value="P:regulation of DNA-templated transcription"/>
    <property type="evidence" value="ECO:0007669"/>
    <property type="project" value="InterPro"/>
</dbReference>
<evidence type="ECO:0000313" key="2">
    <source>
        <dbReference type="EMBL" id="PZD75487.1"/>
    </source>
</evidence>
<dbReference type="OrthoDB" id="5298181at2"/>
<dbReference type="InterPro" id="IPR052991">
    <property type="entry name" value="Non-func_TypeII_TA_Antitoxin"/>
</dbReference>
<organism evidence="2 3">
    <name type="scientific">Acaryochloris thomasi RCC1774</name>
    <dbReference type="NCBI Taxonomy" id="1764569"/>
    <lineage>
        <taxon>Bacteria</taxon>
        <taxon>Bacillati</taxon>
        <taxon>Cyanobacteriota</taxon>
        <taxon>Cyanophyceae</taxon>
        <taxon>Acaryochloridales</taxon>
        <taxon>Acaryochloridaceae</taxon>
        <taxon>Acaryochloris</taxon>
        <taxon>Acaryochloris thomasi</taxon>
    </lineage>
</organism>
<dbReference type="InterPro" id="IPR002145">
    <property type="entry name" value="CopG"/>
</dbReference>
<dbReference type="Pfam" id="PF01402">
    <property type="entry name" value="RHH_1"/>
    <property type="match status" value="1"/>
</dbReference>
<feature type="domain" description="Ribbon-helix-helix protein CopG" evidence="1">
    <location>
        <begin position="7"/>
        <end position="45"/>
    </location>
</feature>
<proteinExistence type="predicted"/>
<keyword evidence="3" id="KW-1185">Reference proteome</keyword>
<dbReference type="Gene3D" id="1.10.1220.10">
    <property type="entry name" value="Met repressor-like"/>
    <property type="match status" value="1"/>
</dbReference>
<dbReference type="EMBL" id="PQWO01000001">
    <property type="protein sequence ID" value="PZD75487.1"/>
    <property type="molecule type" value="Genomic_DNA"/>
</dbReference>
<comment type="caution">
    <text evidence="2">The sequence shown here is derived from an EMBL/GenBank/DDBJ whole genome shotgun (WGS) entry which is preliminary data.</text>
</comment>
<dbReference type="AlphaFoldDB" id="A0A2W1K7P7"/>
<dbReference type="SUPFAM" id="SSF47598">
    <property type="entry name" value="Ribbon-helix-helix"/>
    <property type="match status" value="1"/>
</dbReference>
<dbReference type="Proteomes" id="UP000248857">
    <property type="component" value="Unassembled WGS sequence"/>
</dbReference>